<organism evidence="1">
    <name type="scientific">Echinococcus granulosus</name>
    <name type="common">Hydatid tapeworm</name>
    <dbReference type="NCBI Taxonomy" id="6210"/>
    <lineage>
        <taxon>Eukaryota</taxon>
        <taxon>Metazoa</taxon>
        <taxon>Spiralia</taxon>
        <taxon>Lophotrochozoa</taxon>
        <taxon>Platyhelminthes</taxon>
        <taxon>Cestoda</taxon>
        <taxon>Eucestoda</taxon>
        <taxon>Cyclophyllidea</taxon>
        <taxon>Taeniidae</taxon>
        <taxon>Echinococcus</taxon>
        <taxon>Echinococcus granulosus group</taxon>
    </lineage>
</organism>
<evidence type="ECO:0000313" key="3">
    <source>
        <dbReference type="WBParaSite" id="EgrG_002014800"/>
    </source>
</evidence>
<proteinExistence type="predicted"/>
<name>A0A068W7G8_ECHGR</name>
<evidence type="ECO:0000313" key="2">
    <source>
        <dbReference type="Proteomes" id="UP000492820"/>
    </source>
</evidence>
<sequence>MGRRLLQSIQSSEDMASTVHSARLLFCDIETTSTDLPRRGVKLYRKSIFNLIPHGQVESTAVCTAANLDDDCNSCTFDQTDVQNARLEQLPEVELLRAQKSLHFVSAQIHRSSAVDVFPP</sequence>
<reference evidence="1 2" key="1">
    <citation type="journal article" date="2013" name="Nature">
        <title>The genomes of four tapeworm species reveal adaptations to parasitism.</title>
        <authorList>
            <person name="Tsai I.J."/>
            <person name="Zarowiecki M."/>
            <person name="Holroyd N."/>
            <person name="Garciarrubio A."/>
            <person name="Sanchez-Flores A."/>
            <person name="Brooks K.L."/>
            <person name="Tracey A."/>
            <person name="Bobes R.J."/>
            <person name="Fragoso G."/>
            <person name="Sciutto E."/>
            <person name="Aslett M."/>
            <person name="Beasley H."/>
            <person name="Bennett H.M."/>
            <person name="Cai J."/>
            <person name="Camicia F."/>
            <person name="Clark R."/>
            <person name="Cucher M."/>
            <person name="De Silva N."/>
            <person name="Day T.A."/>
            <person name="Deplazes P."/>
            <person name="Estrada K."/>
            <person name="Fernandez C."/>
            <person name="Holland P.W."/>
            <person name="Hou J."/>
            <person name="Hu S."/>
            <person name="Huckvale T."/>
            <person name="Hung S.S."/>
            <person name="Kamenetzky L."/>
            <person name="Keane J.A."/>
            <person name="Kiss F."/>
            <person name="Koziol U."/>
            <person name="Lambert O."/>
            <person name="Liu K."/>
            <person name="Luo X."/>
            <person name="Luo Y."/>
            <person name="Macchiaroli N."/>
            <person name="Nichol S."/>
            <person name="Paps J."/>
            <person name="Parkinson J."/>
            <person name="Pouchkina-Stantcheva N."/>
            <person name="Riddiford N."/>
            <person name="Rosenzvit M."/>
            <person name="Salinas G."/>
            <person name="Wasmuth J.D."/>
            <person name="Zamanian M."/>
            <person name="Zheng Y."/>
            <person name="Cai X."/>
            <person name="Soberon X."/>
            <person name="Olson P.D."/>
            <person name="Laclette J.P."/>
            <person name="Brehm K."/>
            <person name="Berriman M."/>
            <person name="Garciarrubio A."/>
            <person name="Bobes R.J."/>
            <person name="Fragoso G."/>
            <person name="Sanchez-Flores A."/>
            <person name="Estrada K."/>
            <person name="Cevallos M.A."/>
            <person name="Morett E."/>
            <person name="Gonzalez V."/>
            <person name="Portillo T."/>
            <person name="Ochoa-Leyva A."/>
            <person name="Jose M.V."/>
            <person name="Sciutto E."/>
            <person name="Landa A."/>
            <person name="Jimenez L."/>
            <person name="Valdes V."/>
            <person name="Carrero J.C."/>
            <person name="Larralde C."/>
            <person name="Morales-Montor J."/>
            <person name="Limon-Lason J."/>
            <person name="Soberon X."/>
            <person name="Laclette J.P."/>
        </authorList>
    </citation>
    <scope>NUCLEOTIDE SEQUENCE [LARGE SCALE GENOMIC DNA]</scope>
</reference>
<accession>A0A068W7G8</accession>
<reference evidence="3" key="3">
    <citation type="submission" date="2020-10" db="UniProtKB">
        <authorList>
            <consortium name="WormBaseParasite"/>
        </authorList>
    </citation>
    <scope>IDENTIFICATION</scope>
</reference>
<protein>
    <submittedName>
        <fullName evidence="3">Exonuclease domain-containing protein</fullName>
    </submittedName>
</protein>
<dbReference type="EMBL" id="LK028576">
    <property type="protein sequence ID" value="CDS15209.1"/>
    <property type="molecule type" value="Genomic_DNA"/>
</dbReference>
<dbReference type="Proteomes" id="UP000492820">
    <property type="component" value="Unassembled WGS sequence"/>
</dbReference>
<evidence type="ECO:0000313" key="1">
    <source>
        <dbReference type="EMBL" id="CDS15209.1"/>
    </source>
</evidence>
<reference evidence="1" key="2">
    <citation type="submission" date="2014-06" db="EMBL/GenBank/DDBJ databases">
        <authorList>
            <person name="Aslett M."/>
        </authorList>
    </citation>
    <scope>NUCLEOTIDE SEQUENCE</scope>
</reference>
<gene>
    <name evidence="1" type="ORF">EgrG_002014800</name>
</gene>
<dbReference type="AlphaFoldDB" id="A0A068W7G8"/>
<dbReference type="WBParaSite" id="EgrG_002014800">
    <property type="protein sequence ID" value="EgrG_002014800"/>
    <property type="gene ID" value="EgrG_002014800"/>
</dbReference>